<keyword evidence="1" id="KW-0808">Transferase</keyword>
<dbReference type="PANTHER" id="PTHR30605">
    <property type="entry name" value="ANHYDRO-N-ACETYLMURAMIC ACID KINASE"/>
    <property type="match status" value="1"/>
</dbReference>
<accession>A0ABP3WDK8</accession>
<comment type="pathway">
    <text evidence="1">Amino-sugar metabolism; 1,6-anhydro-N-acetylmuramate degradation.</text>
</comment>
<comment type="function">
    <text evidence="1">Catalyzes the specific phosphorylation of 1,6-anhydro-N-acetylmuramic acid (anhMurNAc) with the simultaneous cleavage of the 1,6-anhydro ring, generating MurNAc-6-P. Is required for the utilization of anhMurNAc either imported from the medium or derived from its own cell wall murein, and thus plays a role in cell wall recycling.</text>
</comment>
<keyword evidence="1 2" id="KW-0418">Kinase</keyword>
<comment type="pathway">
    <text evidence="1">Cell wall biogenesis; peptidoglycan recycling.</text>
</comment>
<gene>
    <name evidence="1" type="primary">anmK</name>
    <name evidence="2" type="ORF">GCM10009111_09240</name>
</gene>
<name>A0ABP3WDK8_9GAMM</name>
<dbReference type="Gene3D" id="3.30.420.40">
    <property type="match status" value="2"/>
</dbReference>
<dbReference type="InterPro" id="IPR005338">
    <property type="entry name" value="Anhydro_N_Ac-Mur_kinase"/>
</dbReference>
<dbReference type="Proteomes" id="UP001500021">
    <property type="component" value="Unassembled WGS sequence"/>
</dbReference>
<evidence type="ECO:0000313" key="3">
    <source>
        <dbReference type="Proteomes" id="UP001500021"/>
    </source>
</evidence>
<comment type="similarity">
    <text evidence="1">Belongs to the anhydro-N-acetylmuramic acid kinase family.</text>
</comment>
<dbReference type="RefSeq" id="WP_343815520.1">
    <property type="nucleotide sequence ID" value="NZ_BAAAFA010000002.1"/>
</dbReference>
<comment type="catalytic activity">
    <reaction evidence="1">
        <text>1,6-anhydro-N-acetyl-beta-muramate + ATP + H2O = N-acetyl-D-muramate 6-phosphate + ADP + H(+)</text>
        <dbReference type="Rhea" id="RHEA:24952"/>
        <dbReference type="ChEBI" id="CHEBI:15377"/>
        <dbReference type="ChEBI" id="CHEBI:15378"/>
        <dbReference type="ChEBI" id="CHEBI:30616"/>
        <dbReference type="ChEBI" id="CHEBI:58690"/>
        <dbReference type="ChEBI" id="CHEBI:58722"/>
        <dbReference type="ChEBI" id="CHEBI:456216"/>
        <dbReference type="EC" id="2.7.1.170"/>
    </reaction>
</comment>
<dbReference type="EC" id="2.7.1.170" evidence="1"/>
<organism evidence="2 3">
    <name type="scientific">Colwellia asteriadis</name>
    <dbReference type="NCBI Taxonomy" id="517723"/>
    <lineage>
        <taxon>Bacteria</taxon>
        <taxon>Pseudomonadati</taxon>
        <taxon>Pseudomonadota</taxon>
        <taxon>Gammaproteobacteria</taxon>
        <taxon>Alteromonadales</taxon>
        <taxon>Colwelliaceae</taxon>
        <taxon>Colwellia</taxon>
    </lineage>
</organism>
<dbReference type="SUPFAM" id="SSF53067">
    <property type="entry name" value="Actin-like ATPase domain"/>
    <property type="match status" value="1"/>
</dbReference>
<keyword evidence="1" id="KW-0119">Carbohydrate metabolism</keyword>
<dbReference type="Pfam" id="PF03702">
    <property type="entry name" value="AnmK"/>
    <property type="match status" value="1"/>
</dbReference>
<dbReference type="InterPro" id="IPR043129">
    <property type="entry name" value="ATPase_NBD"/>
</dbReference>
<reference evidence="3" key="1">
    <citation type="journal article" date="2019" name="Int. J. Syst. Evol. Microbiol.">
        <title>The Global Catalogue of Microorganisms (GCM) 10K type strain sequencing project: providing services to taxonomists for standard genome sequencing and annotation.</title>
        <authorList>
            <consortium name="The Broad Institute Genomics Platform"/>
            <consortium name="The Broad Institute Genome Sequencing Center for Infectious Disease"/>
            <person name="Wu L."/>
            <person name="Ma J."/>
        </authorList>
    </citation>
    <scope>NUCLEOTIDE SEQUENCE [LARGE SCALE GENOMIC DNA]</scope>
    <source>
        <strain evidence="3">JCM 15608</strain>
    </source>
</reference>
<sequence length="392" mass="42731">MSKVKYYIGLMSGTSADGVDLALVDFTQGCQNLIIAGSYYQAYTPDIVEKITSLYNPHNNEIDRAYSLDVELAHIFGDAIRALLLQENLTSEDIIAIGNHGQTIRHRPDFPHSFTVQIGCSQTLAVLTGIKVIGQFRRKDMALGGQGAPLVPAFHQHIFSEPSQDVFVVNIGGIANITFLPEGNDKQVLGFDTGPGNALLDDWFKENHLVMAASTDSDHKSYDENGHWASTGSVNLALLSHLLQDSYFALPAPKSTGREYFTLNWLFAQLTDFSIKQNQALKPNDVQATLVALTAHSIANEIIKLSAQGNIYLCGGGIHNRALMQQLKQALIVQGGLAYELLSTQERNIDGDVLEATAFAWLAYAYEHKLISSISAVTGARVACTLGVAFYP</sequence>
<proteinExistence type="inferred from homology"/>
<dbReference type="GO" id="GO:0016301">
    <property type="term" value="F:kinase activity"/>
    <property type="evidence" value="ECO:0007669"/>
    <property type="project" value="UniProtKB-KW"/>
</dbReference>
<dbReference type="CDD" id="cd24050">
    <property type="entry name" value="ASKHA_NBD_ANMK"/>
    <property type="match status" value="1"/>
</dbReference>
<dbReference type="NCBIfam" id="NF007139">
    <property type="entry name" value="PRK09585.1-3"/>
    <property type="match status" value="1"/>
</dbReference>
<evidence type="ECO:0000256" key="1">
    <source>
        <dbReference type="HAMAP-Rule" id="MF_01270"/>
    </source>
</evidence>
<dbReference type="PANTHER" id="PTHR30605:SF0">
    <property type="entry name" value="ANHYDRO-N-ACETYLMURAMIC ACID KINASE"/>
    <property type="match status" value="1"/>
</dbReference>
<keyword evidence="1" id="KW-0067">ATP-binding</keyword>
<comment type="caution">
    <text evidence="2">The sequence shown here is derived from an EMBL/GenBank/DDBJ whole genome shotgun (WGS) entry which is preliminary data.</text>
</comment>
<protein>
    <recommendedName>
        <fullName evidence="1">Anhydro-N-acetylmuramic acid kinase</fullName>
        <ecNumber evidence="1">2.7.1.170</ecNumber>
    </recommendedName>
    <alternativeName>
        <fullName evidence="1">AnhMurNAc kinase</fullName>
    </alternativeName>
</protein>
<keyword evidence="1" id="KW-0547">Nucleotide-binding</keyword>
<feature type="binding site" evidence="1">
    <location>
        <begin position="13"/>
        <end position="20"/>
    </location>
    <ligand>
        <name>ATP</name>
        <dbReference type="ChEBI" id="CHEBI:30616"/>
    </ligand>
</feature>
<evidence type="ECO:0000313" key="2">
    <source>
        <dbReference type="EMBL" id="GAA0813608.1"/>
    </source>
</evidence>
<keyword evidence="3" id="KW-1185">Reference proteome</keyword>
<dbReference type="EMBL" id="BAAAFA010000002">
    <property type="protein sequence ID" value="GAA0813608.1"/>
    <property type="molecule type" value="Genomic_DNA"/>
</dbReference>
<dbReference type="HAMAP" id="MF_01270">
    <property type="entry name" value="AnhMurNAc_kinase"/>
    <property type="match status" value="1"/>
</dbReference>